<gene>
    <name evidence="1" type="ORF">MIND_01125100</name>
</gene>
<accession>A0A8H6VTM3</accession>
<evidence type="ECO:0000313" key="1">
    <source>
        <dbReference type="EMBL" id="KAF7293474.1"/>
    </source>
</evidence>
<comment type="caution">
    <text evidence="1">The sequence shown here is derived from an EMBL/GenBank/DDBJ whole genome shotgun (WGS) entry which is preliminary data.</text>
</comment>
<evidence type="ECO:0000313" key="2">
    <source>
        <dbReference type="Proteomes" id="UP000636479"/>
    </source>
</evidence>
<dbReference type="EMBL" id="JACAZF010000010">
    <property type="protein sequence ID" value="KAF7293474.1"/>
    <property type="molecule type" value="Genomic_DNA"/>
</dbReference>
<dbReference type="GeneID" id="59350321"/>
<proteinExistence type="predicted"/>
<name>A0A8H6VTM3_9AGAR</name>
<protein>
    <submittedName>
        <fullName evidence="1">Uncharacterized protein</fullName>
    </submittedName>
</protein>
<dbReference type="RefSeq" id="XP_037215637.1">
    <property type="nucleotide sequence ID" value="XM_037367805.1"/>
</dbReference>
<keyword evidence="2" id="KW-1185">Reference proteome</keyword>
<sequence length="97" mass="11059">MPRALPQHPKHCQQDVYPVVVVYRLWFCGNAMCLVDVHENTAERHNATLDVPLEPRFTSNVDAFPRLVQCATFETRQTNAPVVSQALNVQFPERNSP</sequence>
<reference evidence="1" key="1">
    <citation type="submission" date="2020-05" db="EMBL/GenBank/DDBJ databases">
        <title>Mycena genomes resolve the evolution of fungal bioluminescence.</title>
        <authorList>
            <person name="Tsai I.J."/>
        </authorList>
    </citation>
    <scope>NUCLEOTIDE SEQUENCE</scope>
    <source>
        <strain evidence="1">171206Taipei</strain>
    </source>
</reference>
<organism evidence="1 2">
    <name type="scientific">Mycena indigotica</name>
    <dbReference type="NCBI Taxonomy" id="2126181"/>
    <lineage>
        <taxon>Eukaryota</taxon>
        <taxon>Fungi</taxon>
        <taxon>Dikarya</taxon>
        <taxon>Basidiomycota</taxon>
        <taxon>Agaricomycotina</taxon>
        <taxon>Agaricomycetes</taxon>
        <taxon>Agaricomycetidae</taxon>
        <taxon>Agaricales</taxon>
        <taxon>Marasmiineae</taxon>
        <taxon>Mycenaceae</taxon>
        <taxon>Mycena</taxon>
    </lineage>
</organism>
<dbReference type="Proteomes" id="UP000636479">
    <property type="component" value="Unassembled WGS sequence"/>
</dbReference>
<dbReference type="AlphaFoldDB" id="A0A8H6VTM3"/>